<dbReference type="RefSeq" id="XP_024739872.1">
    <property type="nucleotide sequence ID" value="XM_024886643.1"/>
</dbReference>
<accession>A0A2J6TIZ9</accession>
<dbReference type="OrthoDB" id="3521172at2759"/>
<dbReference type="PANTHER" id="PTHR38788">
    <property type="entry name" value="CLR5 DOMAIN-CONTAINING PROTEIN"/>
    <property type="match status" value="1"/>
</dbReference>
<organism evidence="3 4">
    <name type="scientific">Hyaloscypha bicolor E</name>
    <dbReference type="NCBI Taxonomy" id="1095630"/>
    <lineage>
        <taxon>Eukaryota</taxon>
        <taxon>Fungi</taxon>
        <taxon>Dikarya</taxon>
        <taxon>Ascomycota</taxon>
        <taxon>Pezizomycotina</taxon>
        <taxon>Leotiomycetes</taxon>
        <taxon>Helotiales</taxon>
        <taxon>Hyaloscyphaceae</taxon>
        <taxon>Hyaloscypha</taxon>
        <taxon>Hyaloscypha bicolor</taxon>
    </lineage>
</organism>
<dbReference type="GeneID" id="36594720"/>
<evidence type="ECO:0000256" key="1">
    <source>
        <dbReference type="SAM" id="MobiDB-lite"/>
    </source>
</evidence>
<feature type="domain" description="Clr5" evidence="2">
    <location>
        <begin position="32"/>
        <end position="84"/>
    </location>
</feature>
<dbReference type="InterPro" id="IPR011990">
    <property type="entry name" value="TPR-like_helical_dom_sf"/>
</dbReference>
<evidence type="ECO:0000313" key="4">
    <source>
        <dbReference type="Proteomes" id="UP000235371"/>
    </source>
</evidence>
<dbReference type="AlphaFoldDB" id="A0A2J6TIZ9"/>
<feature type="compositionally biased region" description="Polar residues" evidence="1">
    <location>
        <begin position="265"/>
        <end position="279"/>
    </location>
</feature>
<feature type="region of interest" description="Disordered" evidence="1">
    <location>
        <begin position="252"/>
        <end position="279"/>
    </location>
</feature>
<dbReference type="STRING" id="1095630.A0A2J6TIZ9"/>
<name>A0A2J6TIZ9_9HELO</name>
<protein>
    <recommendedName>
        <fullName evidence="2">Clr5 domain-containing protein</fullName>
    </recommendedName>
</protein>
<dbReference type="SUPFAM" id="SSF48452">
    <property type="entry name" value="TPR-like"/>
    <property type="match status" value="2"/>
</dbReference>
<dbReference type="EMBL" id="KZ613783">
    <property type="protein sequence ID" value="PMD62968.1"/>
    <property type="molecule type" value="Genomic_DNA"/>
</dbReference>
<keyword evidence="4" id="KW-1185">Reference proteome</keyword>
<dbReference type="PANTHER" id="PTHR38788:SF3">
    <property type="entry name" value="CLR5 DOMAIN-CONTAINING PROTEIN"/>
    <property type="match status" value="1"/>
</dbReference>
<gene>
    <name evidence="3" type="ORF">K444DRAFT_661992</name>
</gene>
<dbReference type="InParanoid" id="A0A2J6TIZ9"/>
<dbReference type="Proteomes" id="UP000235371">
    <property type="component" value="Unassembled WGS sequence"/>
</dbReference>
<evidence type="ECO:0000313" key="3">
    <source>
        <dbReference type="EMBL" id="PMD62968.1"/>
    </source>
</evidence>
<dbReference type="Pfam" id="PF14420">
    <property type="entry name" value="Clr5"/>
    <property type="match status" value="1"/>
</dbReference>
<reference evidence="3 4" key="1">
    <citation type="submission" date="2016-04" db="EMBL/GenBank/DDBJ databases">
        <title>A degradative enzymes factory behind the ericoid mycorrhizal symbiosis.</title>
        <authorList>
            <consortium name="DOE Joint Genome Institute"/>
            <person name="Martino E."/>
            <person name="Morin E."/>
            <person name="Grelet G."/>
            <person name="Kuo A."/>
            <person name="Kohler A."/>
            <person name="Daghino S."/>
            <person name="Barry K."/>
            <person name="Choi C."/>
            <person name="Cichocki N."/>
            <person name="Clum A."/>
            <person name="Copeland A."/>
            <person name="Hainaut M."/>
            <person name="Haridas S."/>
            <person name="Labutti K."/>
            <person name="Lindquist E."/>
            <person name="Lipzen A."/>
            <person name="Khouja H.-R."/>
            <person name="Murat C."/>
            <person name="Ohm R."/>
            <person name="Olson A."/>
            <person name="Spatafora J."/>
            <person name="Veneault-Fourrey C."/>
            <person name="Henrissat B."/>
            <person name="Grigoriev I."/>
            <person name="Martin F."/>
            <person name="Perotto S."/>
        </authorList>
    </citation>
    <scope>NUCLEOTIDE SEQUENCE [LARGE SCALE GENOMIC DNA]</scope>
    <source>
        <strain evidence="3 4">E</strain>
    </source>
</reference>
<sequence length="758" mass="86703">MEGVQSQNNVLVVSSLAPVVQLIPPPRQGFSKGDWAEVKETIRELYLDQGHTLLQLAQYLQENHGFKPTKKQLLYHISGWGFEKNIKKDERRKIIQQLGSEVHNAEFAPQNFKGRQLHKTKLNRWMRIEKATAEKSSGKDVLLQEVSASGMPSHVRDEDPEAPRPTQISIHEEQVAFEEQVEELDAARSLDYKEYEFDPNSLDVVGSPRLTRLFGFLTIEECDDIDDLDLAGGDLEMGDIWSQDLLDVCSRSDRHGEEEDALENELSTPTSGIPGTSLPGTLKTSRIIGSLEEWTKKWFQYEVYPFPTSQSCARFRYDFSGIMFSSRGSSQPKMSPSQCKKKFQALKSLEHVGIIHLMEAMAAVALELYQDSHYVEAEFWFRRIVTTKQVKQLIAWHNPQKTLLICVFIINCMVFQGRIREAHQLHEDFHDKVERVLGADHDVTCFSRELRGGLLRQLGLGEEEGLFRQHLQICLTALGTAHPRTAKALQELGRSLAKLKRHTESQRLLETTIHFQLQRAKVSGEIGNNKVDILRSMTLLAQGLSRDMKYDESEAVLDCAQKLLGDATRTKCEAGFDYHFTRACTYMLQKRLGESEKIVRILLRHHEKSFLPNTRANLMWKLAEILMKTGRESGAAYWFKKTYISDVEAFDPVHTYTMDSCWEAGFCYARQGRYDEARLFFGNAIETLTSSPAGDNSRLECIQEIKTWMLEVEEMRAEDLMPRDSVAEGSERMDLDIDSDDYWRAIGDVPDLCPLQYP</sequence>
<evidence type="ECO:0000259" key="2">
    <source>
        <dbReference type="Pfam" id="PF14420"/>
    </source>
</evidence>
<proteinExistence type="predicted"/>
<dbReference type="Gene3D" id="1.25.40.10">
    <property type="entry name" value="Tetratricopeptide repeat domain"/>
    <property type="match status" value="2"/>
</dbReference>
<dbReference type="InterPro" id="IPR025676">
    <property type="entry name" value="Clr5_dom"/>
</dbReference>